<feature type="non-terminal residue" evidence="1">
    <location>
        <position position="1"/>
    </location>
</feature>
<organism evidence="1 2">
    <name type="scientific">Mycena albidolilacea</name>
    <dbReference type="NCBI Taxonomy" id="1033008"/>
    <lineage>
        <taxon>Eukaryota</taxon>
        <taxon>Fungi</taxon>
        <taxon>Dikarya</taxon>
        <taxon>Basidiomycota</taxon>
        <taxon>Agaricomycotina</taxon>
        <taxon>Agaricomycetes</taxon>
        <taxon>Agaricomycetidae</taxon>
        <taxon>Agaricales</taxon>
        <taxon>Marasmiineae</taxon>
        <taxon>Mycenaceae</taxon>
        <taxon>Mycena</taxon>
    </lineage>
</organism>
<dbReference type="Proteomes" id="UP001218218">
    <property type="component" value="Unassembled WGS sequence"/>
</dbReference>
<gene>
    <name evidence="1" type="ORF">DFH08DRAFT_713215</name>
</gene>
<reference evidence="1" key="1">
    <citation type="submission" date="2023-03" db="EMBL/GenBank/DDBJ databases">
        <title>Massive genome expansion in bonnet fungi (Mycena s.s.) driven by repeated elements and novel gene families across ecological guilds.</title>
        <authorList>
            <consortium name="Lawrence Berkeley National Laboratory"/>
            <person name="Harder C.B."/>
            <person name="Miyauchi S."/>
            <person name="Viragh M."/>
            <person name="Kuo A."/>
            <person name="Thoen E."/>
            <person name="Andreopoulos B."/>
            <person name="Lu D."/>
            <person name="Skrede I."/>
            <person name="Drula E."/>
            <person name="Henrissat B."/>
            <person name="Morin E."/>
            <person name="Kohler A."/>
            <person name="Barry K."/>
            <person name="LaButti K."/>
            <person name="Morin E."/>
            <person name="Salamov A."/>
            <person name="Lipzen A."/>
            <person name="Mereny Z."/>
            <person name="Hegedus B."/>
            <person name="Baldrian P."/>
            <person name="Stursova M."/>
            <person name="Weitz H."/>
            <person name="Taylor A."/>
            <person name="Grigoriev I.V."/>
            <person name="Nagy L.G."/>
            <person name="Martin F."/>
            <person name="Kauserud H."/>
        </authorList>
    </citation>
    <scope>NUCLEOTIDE SEQUENCE</scope>
    <source>
        <strain evidence="1">CBHHK002</strain>
    </source>
</reference>
<sequence length="72" mass="8088">RLKFLPAFSPDFNPIELTFSAIKAFVRCMGIIGCPDLEAEDDDTYIYVHLLQAAFSVTSVSAMGWFHHCGYI</sequence>
<dbReference type="EMBL" id="JARIHO010000052">
    <property type="protein sequence ID" value="KAJ7321066.1"/>
    <property type="molecule type" value="Genomic_DNA"/>
</dbReference>
<proteinExistence type="predicted"/>
<evidence type="ECO:0008006" key="3">
    <source>
        <dbReference type="Google" id="ProtNLM"/>
    </source>
</evidence>
<accession>A0AAD7EH01</accession>
<comment type="caution">
    <text evidence="1">The sequence shown here is derived from an EMBL/GenBank/DDBJ whole genome shotgun (WGS) entry which is preliminary data.</text>
</comment>
<evidence type="ECO:0000313" key="2">
    <source>
        <dbReference type="Proteomes" id="UP001218218"/>
    </source>
</evidence>
<protein>
    <recommendedName>
        <fullName evidence="3">Tc1-like transposase DDE domain-containing protein</fullName>
    </recommendedName>
</protein>
<keyword evidence="2" id="KW-1185">Reference proteome</keyword>
<name>A0AAD7EH01_9AGAR</name>
<dbReference type="AlphaFoldDB" id="A0AAD7EH01"/>
<evidence type="ECO:0000313" key="1">
    <source>
        <dbReference type="EMBL" id="KAJ7321066.1"/>
    </source>
</evidence>